<dbReference type="Gene3D" id="1.10.1760.20">
    <property type="match status" value="1"/>
</dbReference>
<gene>
    <name evidence="4" type="ORF">EPJ69_00565</name>
</gene>
<keyword evidence="2" id="KW-1003">Cell membrane</keyword>
<comment type="caution">
    <text evidence="4">The sequence shown here is derived from an EMBL/GenBank/DDBJ whole genome shotgun (WGS) entry which is preliminary data.</text>
</comment>
<dbReference type="GO" id="GO:0005886">
    <property type="term" value="C:plasma membrane"/>
    <property type="evidence" value="ECO:0007669"/>
    <property type="project" value="UniProtKB-SubCell"/>
</dbReference>
<dbReference type="EMBL" id="SAXX01000001">
    <property type="protein sequence ID" value="TXJ35068.1"/>
    <property type="molecule type" value="Genomic_DNA"/>
</dbReference>
<accession>A0A5C8EC99</accession>
<feature type="transmembrane region" description="Helical" evidence="3">
    <location>
        <begin position="173"/>
        <end position="194"/>
    </location>
</feature>
<evidence type="ECO:0000313" key="5">
    <source>
        <dbReference type="Proteomes" id="UP000324707"/>
    </source>
</evidence>
<dbReference type="PANTHER" id="PTHR34295:SF1">
    <property type="entry name" value="BIOTIN TRANSPORTER BIOY"/>
    <property type="match status" value="1"/>
</dbReference>
<keyword evidence="3" id="KW-1133">Transmembrane helix</keyword>
<proteinExistence type="inferred from homology"/>
<dbReference type="Pfam" id="PF02632">
    <property type="entry name" value="BioY"/>
    <property type="match status" value="1"/>
</dbReference>
<name>A0A5C8EC99_9SPIR</name>
<comment type="subcellular location">
    <subcellularLocation>
        <location evidence="2">Cell membrane</location>
        <topology evidence="2">Multi-pass membrane protein</topology>
    </subcellularLocation>
</comment>
<feature type="transmembrane region" description="Helical" evidence="3">
    <location>
        <begin position="57"/>
        <end position="80"/>
    </location>
</feature>
<dbReference type="PIRSF" id="PIRSF016661">
    <property type="entry name" value="BioY"/>
    <property type="match status" value="1"/>
</dbReference>
<dbReference type="GO" id="GO:0015225">
    <property type="term" value="F:biotin transmembrane transporter activity"/>
    <property type="evidence" value="ECO:0007669"/>
    <property type="project" value="UniProtKB-UniRule"/>
</dbReference>
<reference evidence="4 5" key="1">
    <citation type="journal article" date="1992" name="Lakartidningen">
        <title>[Penicillin V and not amoxicillin is the first choice preparation in acute otitis].</title>
        <authorList>
            <person name="Kamme C."/>
            <person name="Lundgren K."/>
            <person name="Prellner K."/>
        </authorList>
    </citation>
    <scope>NUCLEOTIDE SEQUENCE [LARGE SCALE GENOMIC DNA]</scope>
    <source>
        <strain evidence="4 5">PC5538III-lc</strain>
    </source>
</reference>
<dbReference type="PANTHER" id="PTHR34295">
    <property type="entry name" value="BIOTIN TRANSPORTER BIOY"/>
    <property type="match status" value="1"/>
</dbReference>
<feature type="transmembrane region" description="Helical" evidence="3">
    <location>
        <begin position="86"/>
        <end position="112"/>
    </location>
</feature>
<dbReference type="RefSeq" id="WP_147735446.1">
    <property type="nucleotide sequence ID" value="NZ_SAXX01000001.1"/>
</dbReference>
<organism evidence="4 5">
    <name type="scientific">Brachyspira aalborgi</name>
    <dbReference type="NCBI Taxonomy" id="29522"/>
    <lineage>
        <taxon>Bacteria</taxon>
        <taxon>Pseudomonadati</taxon>
        <taxon>Spirochaetota</taxon>
        <taxon>Spirochaetia</taxon>
        <taxon>Brachyspirales</taxon>
        <taxon>Brachyspiraceae</taxon>
        <taxon>Brachyspira</taxon>
    </lineage>
</organism>
<evidence type="ECO:0000313" key="4">
    <source>
        <dbReference type="EMBL" id="TXJ35068.1"/>
    </source>
</evidence>
<keyword evidence="2" id="KW-0813">Transport</keyword>
<evidence type="ECO:0000256" key="2">
    <source>
        <dbReference type="PIRNR" id="PIRNR016661"/>
    </source>
</evidence>
<dbReference type="AlphaFoldDB" id="A0A5C8EC99"/>
<feature type="transmembrane region" description="Helical" evidence="3">
    <location>
        <begin position="25"/>
        <end position="45"/>
    </location>
</feature>
<keyword evidence="3" id="KW-0812">Transmembrane</keyword>
<feature type="transmembrane region" description="Helical" evidence="3">
    <location>
        <begin position="132"/>
        <end position="153"/>
    </location>
</feature>
<dbReference type="InterPro" id="IPR003784">
    <property type="entry name" value="BioY"/>
</dbReference>
<keyword evidence="2 3" id="KW-0472">Membrane</keyword>
<protein>
    <recommendedName>
        <fullName evidence="2">Biotin transporter</fullName>
    </recommendedName>
</protein>
<evidence type="ECO:0000256" key="1">
    <source>
        <dbReference type="ARBA" id="ARBA00010692"/>
    </source>
</evidence>
<comment type="similarity">
    <text evidence="1 2">Belongs to the BioY family.</text>
</comment>
<sequence>MTTLIKKYNDARVYLINDASIVQKMALSILFAIILAVASQIKIFLSFTPVPINLGTFAVCMAGMTLGGFWGFVSVAIYMLAAAVGLPVIAGSSLIGATTGYIIGYGICAFVLGKWTEKCDIKKYSFVKTSAVLFIFQIAIIHICGMIGLYIWSVYSPNIQPYTLTEVIMKGSIPFLFGDSIKAMILSLSMGFILKK</sequence>
<dbReference type="Proteomes" id="UP000324707">
    <property type="component" value="Unassembled WGS sequence"/>
</dbReference>
<evidence type="ECO:0000256" key="3">
    <source>
        <dbReference type="SAM" id="Phobius"/>
    </source>
</evidence>